<proteinExistence type="predicted"/>
<keyword evidence="8" id="KW-0418">Kinase</keyword>
<dbReference type="Proteomes" id="UP000028547">
    <property type="component" value="Unassembled WGS sequence"/>
</dbReference>
<dbReference type="InterPro" id="IPR003018">
    <property type="entry name" value="GAF"/>
</dbReference>
<evidence type="ECO:0000259" key="17">
    <source>
        <dbReference type="PROSITE" id="PS50113"/>
    </source>
</evidence>
<dbReference type="InterPro" id="IPR029016">
    <property type="entry name" value="GAF-like_dom_sf"/>
</dbReference>
<dbReference type="InterPro" id="IPR013656">
    <property type="entry name" value="PAS_4"/>
</dbReference>
<dbReference type="PANTHER" id="PTHR42878:SF7">
    <property type="entry name" value="SENSOR HISTIDINE KINASE GLRK"/>
    <property type="match status" value="1"/>
</dbReference>
<dbReference type="InterPro" id="IPR003594">
    <property type="entry name" value="HATPase_dom"/>
</dbReference>
<comment type="subcellular location">
    <subcellularLocation>
        <location evidence="2">Membrane</location>
        <topology evidence="2">Multi-pass membrane protein</topology>
    </subcellularLocation>
</comment>
<dbReference type="Gene3D" id="3.30.450.40">
    <property type="match status" value="2"/>
</dbReference>
<evidence type="ECO:0000313" key="19">
    <source>
        <dbReference type="Proteomes" id="UP000028547"/>
    </source>
</evidence>
<dbReference type="InterPro" id="IPR036890">
    <property type="entry name" value="HATPase_C_sf"/>
</dbReference>
<reference evidence="18 19" key="1">
    <citation type="submission" date="2014-07" db="EMBL/GenBank/DDBJ databases">
        <title>Draft Genome Sequence of Gephyronic Acid Producer, Cystobacter violaceus Strain Cb vi76.</title>
        <authorList>
            <person name="Stevens D.C."/>
            <person name="Young J."/>
            <person name="Carmichael R."/>
            <person name="Tan J."/>
            <person name="Taylor R.E."/>
        </authorList>
    </citation>
    <scope>NUCLEOTIDE SEQUENCE [LARGE SCALE GENOMIC DNA]</scope>
    <source>
        <strain evidence="18 19">Cb vi76</strain>
    </source>
</reference>
<dbReference type="SUPFAM" id="SSF47384">
    <property type="entry name" value="Homodimeric domain of signal transducing histidine kinase"/>
    <property type="match status" value="1"/>
</dbReference>
<dbReference type="SUPFAM" id="SSF55785">
    <property type="entry name" value="PYP-like sensor domain (PAS domain)"/>
    <property type="match status" value="1"/>
</dbReference>
<organism evidence="18 19">
    <name type="scientific">Archangium violaceum Cb vi76</name>
    <dbReference type="NCBI Taxonomy" id="1406225"/>
    <lineage>
        <taxon>Bacteria</taxon>
        <taxon>Pseudomonadati</taxon>
        <taxon>Myxococcota</taxon>
        <taxon>Myxococcia</taxon>
        <taxon>Myxococcales</taxon>
        <taxon>Cystobacterineae</taxon>
        <taxon>Archangiaceae</taxon>
        <taxon>Archangium</taxon>
    </lineage>
</organism>
<dbReference type="Gene3D" id="3.30.450.20">
    <property type="entry name" value="PAS domain"/>
    <property type="match status" value="1"/>
</dbReference>
<keyword evidence="4" id="KW-0597">Phosphoprotein</keyword>
<dbReference type="FunFam" id="3.30.565.10:FF:000006">
    <property type="entry name" value="Sensor histidine kinase WalK"/>
    <property type="match status" value="1"/>
</dbReference>
<dbReference type="SMART" id="SM00065">
    <property type="entry name" value="GAF"/>
    <property type="match status" value="2"/>
</dbReference>
<dbReference type="Gene3D" id="1.10.287.130">
    <property type="match status" value="1"/>
</dbReference>
<keyword evidence="12" id="KW-0472">Membrane</keyword>
<evidence type="ECO:0000256" key="2">
    <source>
        <dbReference type="ARBA" id="ARBA00004141"/>
    </source>
</evidence>
<dbReference type="InterPro" id="IPR003661">
    <property type="entry name" value="HisK_dim/P_dom"/>
</dbReference>
<dbReference type="InterPro" id="IPR000700">
    <property type="entry name" value="PAS-assoc_C"/>
</dbReference>
<keyword evidence="5" id="KW-0808">Transferase</keyword>
<evidence type="ECO:0000256" key="7">
    <source>
        <dbReference type="ARBA" id="ARBA00022741"/>
    </source>
</evidence>
<dbReference type="GO" id="GO:0005524">
    <property type="term" value="F:ATP binding"/>
    <property type="evidence" value="ECO:0007669"/>
    <property type="project" value="UniProtKB-KW"/>
</dbReference>
<dbReference type="Pfam" id="PF00512">
    <property type="entry name" value="HisKA"/>
    <property type="match status" value="1"/>
</dbReference>
<dbReference type="EC" id="2.7.13.3" evidence="3"/>
<dbReference type="Pfam" id="PF08448">
    <property type="entry name" value="PAS_4"/>
    <property type="match status" value="1"/>
</dbReference>
<keyword evidence="7" id="KW-0547">Nucleotide-binding</keyword>
<dbReference type="GO" id="GO:0007234">
    <property type="term" value="P:osmosensory signaling via phosphorelay pathway"/>
    <property type="evidence" value="ECO:0007669"/>
    <property type="project" value="TreeGrafter"/>
</dbReference>
<dbReference type="Pfam" id="PF13185">
    <property type="entry name" value="GAF_2"/>
    <property type="match status" value="1"/>
</dbReference>
<dbReference type="AlphaFoldDB" id="A0A084SLI5"/>
<keyword evidence="9" id="KW-0067">ATP-binding</keyword>
<dbReference type="Pfam" id="PF02518">
    <property type="entry name" value="HATPase_c"/>
    <property type="match status" value="1"/>
</dbReference>
<keyword evidence="10" id="KW-1133">Transmembrane helix</keyword>
<evidence type="ECO:0000256" key="12">
    <source>
        <dbReference type="ARBA" id="ARBA00023136"/>
    </source>
</evidence>
<dbReference type="EMBL" id="JPMI01000252">
    <property type="protein sequence ID" value="KFA89320.1"/>
    <property type="molecule type" value="Genomic_DNA"/>
</dbReference>
<dbReference type="SUPFAM" id="SSF55781">
    <property type="entry name" value="GAF domain-like"/>
    <property type="match status" value="2"/>
</dbReference>
<evidence type="ECO:0000259" key="15">
    <source>
        <dbReference type="PROSITE" id="PS50109"/>
    </source>
</evidence>
<evidence type="ECO:0000256" key="1">
    <source>
        <dbReference type="ARBA" id="ARBA00000085"/>
    </source>
</evidence>
<protein>
    <recommendedName>
        <fullName evidence="3">histidine kinase</fullName>
        <ecNumber evidence="3">2.7.13.3</ecNumber>
    </recommendedName>
</protein>
<dbReference type="InterPro" id="IPR035965">
    <property type="entry name" value="PAS-like_dom_sf"/>
</dbReference>
<keyword evidence="6" id="KW-0812">Transmembrane</keyword>
<evidence type="ECO:0000256" key="6">
    <source>
        <dbReference type="ARBA" id="ARBA00022692"/>
    </source>
</evidence>
<dbReference type="PROSITE" id="PS50109">
    <property type="entry name" value="HIS_KIN"/>
    <property type="match status" value="1"/>
</dbReference>
<dbReference type="GO" id="GO:0030295">
    <property type="term" value="F:protein kinase activator activity"/>
    <property type="evidence" value="ECO:0007669"/>
    <property type="project" value="TreeGrafter"/>
</dbReference>
<keyword evidence="11" id="KW-0902">Two-component regulatory system</keyword>
<feature type="coiled-coil region" evidence="13">
    <location>
        <begin position="312"/>
        <end position="342"/>
    </location>
</feature>
<evidence type="ECO:0000256" key="4">
    <source>
        <dbReference type="ARBA" id="ARBA00022553"/>
    </source>
</evidence>
<accession>A0A084SLI5</accession>
<evidence type="ECO:0000256" key="9">
    <source>
        <dbReference type="ARBA" id="ARBA00022840"/>
    </source>
</evidence>
<evidence type="ECO:0000256" key="13">
    <source>
        <dbReference type="SAM" id="Coils"/>
    </source>
</evidence>
<name>A0A084SLI5_9BACT</name>
<dbReference type="SUPFAM" id="SSF55874">
    <property type="entry name" value="ATPase domain of HSP90 chaperone/DNA topoisomerase II/histidine kinase"/>
    <property type="match status" value="1"/>
</dbReference>
<feature type="region of interest" description="Disordered" evidence="14">
    <location>
        <begin position="845"/>
        <end position="871"/>
    </location>
</feature>
<dbReference type="RefSeq" id="WP_052519036.1">
    <property type="nucleotide sequence ID" value="NZ_JPMI01000252.1"/>
</dbReference>
<comment type="catalytic activity">
    <reaction evidence="1">
        <text>ATP + protein L-histidine = ADP + protein N-phospho-L-histidine.</text>
        <dbReference type="EC" id="2.7.13.3"/>
    </reaction>
</comment>
<evidence type="ECO:0000256" key="3">
    <source>
        <dbReference type="ARBA" id="ARBA00012438"/>
    </source>
</evidence>
<dbReference type="PRINTS" id="PR00344">
    <property type="entry name" value="BCTRLSENSOR"/>
</dbReference>
<dbReference type="GO" id="GO:0016020">
    <property type="term" value="C:membrane"/>
    <property type="evidence" value="ECO:0007669"/>
    <property type="project" value="UniProtKB-SubCell"/>
</dbReference>
<evidence type="ECO:0000313" key="18">
    <source>
        <dbReference type="EMBL" id="KFA89320.1"/>
    </source>
</evidence>
<dbReference type="InterPro" id="IPR000014">
    <property type="entry name" value="PAS"/>
</dbReference>
<sequence>MAEHPTPLEIPGHLSLHEFIRSHRSHILEDWERAVRQLPCTRGLPYPRLGSHLPVLLERMAEMMEARDQGVPGGLAETPELDALDRLDLGYDLEEVSGEYSALRDSILRLYTAHLEQRAAHELAVMLGELAYFHRAFDALMAAAVARHARARERTFQVLERISQSARGTEDLDAFLPKLLRVMLEATTTVDSVTLLLREGDVLRARASVGLEELVTSGFFVHVGEGFGGRIAAERRPMALRSAATSPQVKSGAFRRQGTRGLYGIPLMQGEEALGVALMGSRTAFDFSNEDKLLFGAMVSRATALILQVQLTARERQARERAERALERLRAQESRTARLQEVTAALSEALTTSQVAHVVVAKAVRALGAAGGSLGLLSEDGQWFDMLETTGYAEAETRDWRHFPADSPVMYRDVVRTGAPLFYESLESVLADYPHWRGHPEVEEYGAFVCLPLTVEGRVVGAMGLSFRRRHPFPADERAWMEVVSGQCAQALERGRLYDAERRARTGAQEALSRLDAIMETVPVGLGFWDMELRYVRLNEHLARMNGPTAREHLGKCIREVLPKIADQVEPVLHQVVETGQPVMDVEVAGETPARPGVKRYWLASYYPVRDADGSVTGLGVAAMDISEQKRAEDHLRRTAEFRERFMSIVSHDLRNPLNAILLSANALLRSEDLGERHVKGARRIIASAERMKRMISDLLDFARGRLGGGIPISPRPVELTALCREVVEELEAGRPGREVDLEVEGNLQGEWDADRLSQLLINLGKNALDYSPEESRVRFSLYDEGELVRLAVHNAGAPIPAERLGSIFEPFRRFGEEQSPTSTSGLGLGLYIVEQIVRAHGGSVSVRSTEEEGTTFTVRLPRHPAGTGAH</sequence>
<evidence type="ECO:0000256" key="5">
    <source>
        <dbReference type="ARBA" id="ARBA00022679"/>
    </source>
</evidence>
<comment type="caution">
    <text evidence="18">The sequence shown here is derived from an EMBL/GenBank/DDBJ whole genome shotgun (WGS) entry which is preliminary data.</text>
</comment>
<evidence type="ECO:0000256" key="10">
    <source>
        <dbReference type="ARBA" id="ARBA00022989"/>
    </source>
</evidence>
<keyword evidence="13" id="KW-0175">Coiled coil</keyword>
<dbReference type="InterPro" id="IPR050351">
    <property type="entry name" value="BphY/WalK/GraS-like"/>
</dbReference>
<feature type="domain" description="PAS" evidence="16">
    <location>
        <begin position="511"/>
        <end position="580"/>
    </location>
</feature>
<feature type="domain" description="Histidine kinase" evidence="15">
    <location>
        <begin position="649"/>
        <end position="865"/>
    </location>
</feature>
<evidence type="ECO:0000259" key="16">
    <source>
        <dbReference type="PROSITE" id="PS50112"/>
    </source>
</evidence>
<dbReference type="InterPro" id="IPR004358">
    <property type="entry name" value="Sig_transdc_His_kin-like_C"/>
</dbReference>
<dbReference type="GO" id="GO:0000155">
    <property type="term" value="F:phosphorelay sensor kinase activity"/>
    <property type="evidence" value="ECO:0007669"/>
    <property type="project" value="InterPro"/>
</dbReference>
<gene>
    <name evidence="18" type="ORF">Q664_35660</name>
</gene>
<dbReference type="PANTHER" id="PTHR42878">
    <property type="entry name" value="TWO-COMPONENT HISTIDINE KINASE"/>
    <property type="match status" value="1"/>
</dbReference>
<evidence type="ECO:0000256" key="11">
    <source>
        <dbReference type="ARBA" id="ARBA00023012"/>
    </source>
</evidence>
<dbReference type="InterPro" id="IPR036097">
    <property type="entry name" value="HisK_dim/P_sf"/>
</dbReference>
<dbReference type="PROSITE" id="PS50112">
    <property type="entry name" value="PAS"/>
    <property type="match status" value="1"/>
</dbReference>
<dbReference type="CDD" id="cd00082">
    <property type="entry name" value="HisKA"/>
    <property type="match status" value="1"/>
</dbReference>
<evidence type="ECO:0000256" key="8">
    <source>
        <dbReference type="ARBA" id="ARBA00022777"/>
    </source>
</evidence>
<dbReference type="SMART" id="SM00387">
    <property type="entry name" value="HATPase_c"/>
    <property type="match status" value="1"/>
</dbReference>
<dbReference type="SMART" id="SM00388">
    <property type="entry name" value="HisKA"/>
    <property type="match status" value="1"/>
</dbReference>
<dbReference type="Gene3D" id="3.30.565.10">
    <property type="entry name" value="Histidine kinase-like ATPase, C-terminal domain"/>
    <property type="match status" value="1"/>
</dbReference>
<dbReference type="CDD" id="cd00075">
    <property type="entry name" value="HATPase"/>
    <property type="match status" value="1"/>
</dbReference>
<dbReference type="InterPro" id="IPR005467">
    <property type="entry name" value="His_kinase_dom"/>
</dbReference>
<feature type="domain" description="PAC" evidence="17">
    <location>
        <begin position="584"/>
        <end position="638"/>
    </location>
</feature>
<dbReference type="GO" id="GO:0000156">
    <property type="term" value="F:phosphorelay response regulator activity"/>
    <property type="evidence" value="ECO:0007669"/>
    <property type="project" value="TreeGrafter"/>
</dbReference>
<dbReference type="NCBIfam" id="TIGR00229">
    <property type="entry name" value="sensory_box"/>
    <property type="match status" value="1"/>
</dbReference>
<dbReference type="PROSITE" id="PS50113">
    <property type="entry name" value="PAC"/>
    <property type="match status" value="1"/>
</dbReference>
<evidence type="ECO:0000256" key="14">
    <source>
        <dbReference type="SAM" id="MobiDB-lite"/>
    </source>
</evidence>